<comment type="caution">
    <text evidence="1">The sequence shown here is derived from an EMBL/GenBank/DDBJ whole genome shotgun (WGS) entry which is preliminary data.</text>
</comment>
<reference evidence="1" key="1">
    <citation type="journal article" date="2023" name="Science">
        <title>Genome structures resolve the early diversification of teleost fishes.</title>
        <authorList>
            <person name="Parey E."/>
            <person name="Louis A."/>
            <person name="Montfort J."/>
            <person name="Bouchez O."/>
            <person name="Roques C."/>
            <person name="Iampietro C."/>
            <person name="Lluch J."/>
            <person name="Castinel A."/>
            <person name="Donnadieu C."/>
            <person name="Desvignes T."/>
            <person name="Floi Bucao C."/>
            <person name="Jouanno E."/>
            <person name="Wen M."/>
            <person name="Mejri S."/>
            <person name="Dirks R."/>
            <person name="Jansen H."/>
            <person name="Henkel C."/>
            <person name="Chen W.J."/>
            <person name="Zahm M."/>
            <person name="Cabau C."/>
            <person name="Klopp C."/>
            <person name="Thompson A.W."/>
            <person name="Robinson-Rechavi M."/>
            <person name="Braasch I."/>
            <person name="Lecointre G."/>
            <person name="Bobe J."/>
            <person name="Postlethwait J.H."/>
            <person name="Berthelot C."/>
            <person name="Roest Crollius H."/>
            <person name="Guiguen Y."/>
        </authorList>
    </citation>
    <scope>NUCLEOTIDE SEQUENCE</scope>
    <source>
        <strain evidence="1">WJC10195</strain>
    </source>
</reference>
<dbReference type="AlphaFoldDB" id="A0A9Q1IMW3"/>
<evidence type="ECO:0000313" key="1">
    <source>
        <dbReference type="EMBL" id="KAJ8345764.1"/>
    </source>
</evidence>
<organism evidence="1 2">
    <name type="scientific">Synaphobranchus kaupii</name>
    <name type="common">Kaup's arrowtooth eel</name>
    <dbReference type="NCBI Taxonomy" id="118154"/>
    <lineage>
        <taxon>Eukaryota</taxon>
        <taxon>Metazoa</taxon>
        <taxon>Chordata</taxon>
        <taxon>Craniata</taxon>
        <taxon>Vertebrata</taxon>
        <taxon>Euteleostomi</taxon>
        <taxon>Actinopterygii</taxon>
        <taxon>Neopterygii</taxon>
        <taxon>Teleostei</taxon>
        <taxon>Anguilliformes</taxon>
        <taxon>Synaphobranchidae</taxon>
        <taxon>Synaphobranchus</taxon>
    </lineage>
</organism>
<keyword evidence="2" id="KW-1185">Reference proteome</keyword>
<gene>
    <name evidence="1" type="ORF">SKAU_G00299570</name>
</gene>
<protein>
    <submittedName>
        <fullName evidence="1">Uncharacterized protein</fullName>
    </submittedName>
</protein>
<proteinExistence type="predicted"/>
<dbReference type="EMBL" id="JAINUF010000012">
    <property type="protein sequence ID" value="KAJ8345764.1"/>
    <property type="molecule type" value="Genomic_DNA"/>
</dbReference>
<dbReference type="Proteomes" id="UP001152622">
    <property type="component" value="Chromosome 12"/>
</dbReference>
<name>A0A9Q1IMW3_SYNKA</name>
<sequence length="132" mass="13850">MGTVSLRVAACPDSTYKTPGPSCAIPDKLGGLREPCLLAPPVGRSTALQSSSLSNLGCQLALSRLEKLGHAASNSHLHRGSTSFYFYTVLGSKWRRTEQTAAKLPVCGADPDAVSTWPVLHSETGLQGAVLT</sequence>
<evidence type="ECO:0000313" key="2">
    <source>
        <dbReference type="Proteomes" id="UP001152622"/>
    </source>
</evidence>
<accession>A0A9Q1IMW3</accession>